<comment type="subcellular location">
    <subcellularLocation>
        <location evidence="1">Cell membrane</location>
        <topology evidence="1">Multi-pass membrane protein</topology>
    </subcellularLocation>
</comment>
<keyword evidence="9" id="KW-1185">Reference proteome</keyword>
<reference evidence="8" key="1">
    <citation type="submission" date="2022-12" db="EMBL/GenBank/DDBJ databases">
        <authorList>
            <person name="Wang J."/>
        </authorList>
    </citation>
    <scope>NUCLEOTIDE SEQUENCE</scope>
    <source>
        <strain evidence="8">HY-42-06</strain>
    </source>
</reference>
<dbReference type="EMBL" id="JAPQES010000003">
    <property type="protein sequence ID" value="MCY6371183.1"/>
    <property type="molecule type" value="Genomic_DNA"/>
</dbReference>
<organism evidence="8 9">
    <name type="scientific">Clostridium ganghwense</name>
    <dbReference type="NCBI Taxonomy" id="312089"/>
    <lineage>
        <taxon>Bacteria</taxon>
        <taxon>Bacillati</taxon>
        <taxon>Bacillota</taxon>
        <taxon>Clostridia</taxon>
        <taxon>Eubacteriales</taxon>
        <taxon>Clostridiaceae</taxon>
        <taxon>Clostridium</taxon>
    </lineage>
</organism>
<sequence length="323" mass="36855">MKEVVLLFFFTFCFLFIVWTFSYFLLFNRRIQKRINYYFYLNKTDTNFKKNRDGVKEGISSLKKLNELIRKKLSNIDQDKIDQMLKSAGVLLTPEEYVMLKWFLSAITGGILYFLSSNVYLLIPGSIIGYTLPKIWINRKIKIRILKFNEGLPDMIATLISSLKSGYSFAQALKTVAEECDSPIKEEATLLLKEMNYGITMEEALNNLGKRMPSDDLELMLQAILIQRQVGGNLAGVLEIIVKTIRERTRIQRQVQSLTAQGRLSGRIIGALPIALGLMIYFMNPEYIKVLFNNTLGIIILSAGIISGIIGFILIHKLTKVEV</sequence>
<feature type="transmembrane region" description="Helical" evidence="6">
    <location>
        <begin position="121"/>
        <end position="137"/>
    </location>
</feature>
<keyword evidence="5 6" id="KW-0472">Membrane</keyword>
<keyword evidence="4 6" id="KW-1133">Transmembrane helix</keyword>
<accession>A0ABT4CQ41</accession>
<feature type="domain" description="Type II secretion system protein GspF" evidence="7">
    <location>
        <begin position="156"/>
        <end position="281"/>
    </location>
</feature>
<protein>
    <submittedName>
        <fullName evidence="8">Type II secretion system F family protein</fullName>
    </submittedName>
</protein>
<proteinExistence type="predicted"/>
<feature type="transmembrane region" description="Helical" evidence="6">
    <location>
        <begin position="295"/>
        <end position="315"/>
    </location>
</feature>
<evidence type="ECO:0000313" key="9">
    <source>
        <dbReference type="Proteomes" id="UP001079657"/>
    </source>
</evidence>
<dbReference type="InterPro" id="IPR042094">
    <property type="entry name" value="T2SS_GspF_sf"/>
</dbReference>
<dbReference type="PANTHER" id="PTHR35007">
    <property type="entry name" value="INTEGRAL MEMBRANE PROTEIN-RELATED"/>
    <property type="match status" value="1"/>
</dbReference>
<gene>
    <name evidence="8" type="ORF">OXH55_11105</name>
</gene>
<dbReference type="PANTHER" id="PTHR35007:SF1">
    <property type="entry name" value="PILUS ASSEMBLY PROTEIN"/>
    <property type="match status" value="1"/>
</dbReference>
<evidence type="ECO:0000256" key="4">
    <source>
        <dbReference type="ARBA" id="ARBA00022989"/>
    </source>
</evidence>
<feature type="transmembrane region" description="Helical" evidence="6">
    <location>
        <begin position="6"/>
        <end position="26"/>
    </location>
</feature>
<keyword evidence="3 6" id="KW-0812">Transmembrane</keyword>
<evidence type="ECO:0000256" key="1">
    <source>
        <dbReference type="ARBA" id="ARBA00004651"/>
    </source>
</evidence>
<dbReference type="RefSeq" id="WP_268050043.1">
    <property type="nucleotide sequence ID" value="NZ_JAPQES010000003.1"/>
</dbReference>
<dbReference type="Pfam" id="PF00482">
    <property type="entry name" value="T2SSF"/>
    <property type="match status" value="1"/>
</dbReference>
<keyword evidence="2" id="KW-1003">Cell membrane</keyword>
<evidence type="ECO:0000256" key="3">
    <source>
        <dbReference type="ARBA" id="ARBA00022692"/>
    </source>
</evidence>
<comment type="caution">
    <text evidence="8">The sequence shown here is derived from an EMBL/GenBank/DDBJ whole genome shotgun (WGS) entry which is preliminary data.</text>
</comment>
<dbReference type="Gene3D" id="1.20.81.30">
    <property type="entry name" value="Type II secretion system (T2SS), domain F"/>
    <property type="match status" value="1"/>
</dbReference>
<feature type="transmembrane region" description="Helical" evidence="6">
    <location>
        <begin position="264"/>
        <end position="283"/>
    </location>
</feature>
<dbReference type="InterPro" id="IPR018076">
    <property type="entry name" value="T2SS_GspF_dom"/>
</dbReference>
<evidence type="ECO:0000259" key="7">
    <source>
        <dbReference type="Pfam" id="PF00482"/>
    </source>
</evidence>
<evidence type="ECO:0000256" key="6">
    <source>
        <dbReference type="SAM" id="Phobius"/>
    </source>
</evidence>
<evidence type="ECO:0000256" key="2">
    <source>
        <dbReference type="ARBA" id="ARBA00022475"/>
    </source>
</evidence>
<evidence type="ECO:0000313" key="8">
    <source>
        <dbReference type="EMBL" id="MCY6371183.1"/>
    </source>
</evidence>
<name>A0ABT4CQ41_9CLOT</name>
<feature type="transmembrane region" description="Helical" evidence="6">
    <location>
        <begin position="97"/>
        <end position="115"/>
    </location>
</feature>
<evidence type="ECO:0000256" key="5">
    <source>
        <dbReference type="ARBA" id="ARBA00023136"/>
    </source>
</evidence>
<dbReference type="Proteomes" id="UP001079657">
    <property type="component" value="Unassembled WGS sequence"/>
</dbReference>